<feature type="domain" description="Fungal lipase-type" evidence="2">
    <location>
        <begin position="78"/>
        <end position="173"/>
    </location>
</feature>
<dbReference type="SUPFAM" id="SSF53474">
    <property type="entry name" value="alpha/beta-Hydrolases"/>
    <property type="match status" value="1"/>
</dbReference>
<feature type="chain" id="PRO_5030940701" description="Fungal lipase-type domain-containing protein" evidence="1">
    <location>
        <begin position="21"/>
        <end position="335"/>
    </location>
</feature>
<dbReference type="InterPro" id="IPR002921">
    <property type="entry name" value="Fungal_lipase-type"/>
</dbReference>
<protein>
    <recommendedName>
        <fullName evidence="2">Fungal lipase-type domain-containing protein</fullName>
    </recommendedName>
</protein>
<proteinExistence type="predicted"/>
<feature type="signal peptide" evidence="1">
    <location>
        <begin position="1"/>
        <end position="20"/>
    </location>
</feature>
<evidence type="ECO:0000256" key="1">
    <source>
        <dbReference type="SAM" id="SignalP"/>
    </source>
</evidence>
<sequence>MLLLSFVALCLLATCREGLGAWDQVPLDADTRELYEEYVELLQWLWVDTPTPTLKYKVLAHDQRWALLEKMDSSNRYVLIHRGTKSGDDAIKDANSQFAKPENFFDISVNNAFLRSYREFNEGQMQALKDHVSPGGSLDIAGHSLGGATAQMALMEVSQLYNVRDLVLFATPRALFRGETAQPGQNCSAFKKLASRRVVRFNRGTTGYTDSMTYHKSGSYDVIGAVPMSRGENASEIYWIQCANIHVKIASTQMKGGFTGLELVDDAFPWPFRNVVPDFALWMTGPYMEWHLPDLYAAGLNASIPNSQPSGGESEGGKTASALFLPVALLLLINH</sequence>
<evidence type="ECO:0000259" key="2">
    <source>
        <dbReference type="Pfam" id="PF01764"/>
    </source>
</evidence>
<dbReference type="AlphaFoldDB" id="A0A7S2WK96"/>
<dbReference type="EMBL" id="HBHK01017468">
    <property type="protein sequence ID" value="CAD9691583.1"/>
    <property type="molecule type" value="Transcribed_RNA"/>
</dbReference>
<evidence type="ECO:0000313" key="3">
    <source>
        <dbReference type="EMBL" id="CAD9691583.1"/>
    </source>
</evidence>
<gene>
    <name evidence="3" type="ORF">QSP1433_LOCUS11040</name>
</gene>
<dbReference type="InterPro" id="IPR029058">
    <property type="entry name" value="AB_hydrolase_fold"/>
</dbReference>
<organism evidence="3">
    <name type="scientific">Mucochytrium quahogii</name>
    <dbReference type="NCBI Taxonomy" id="96639"/>
    <lineage>
        <taxon>Eukaryota</taxon>
        <taxon>Sar</taxon>
        <taxon>Stramenopiles</taxon>
        <taxon>Bigyra</taxon>
        <taxon>Labyrinthulomycetes</taxon>
        <taxon>Thraustochytrida</taxon>
        <taxon>Thraustochytriidae</taxon>
        <taxon>Mucochytrium</taxon>
    </lineage>
</organism>
<dbReference type="GO" id="GO:0006629">
    <property type="term" value="P:lipid metabolic process"/>
    <property type="evidence" value="ECO:0007669"/>
    <property type="project" value="InterPro"/>
</dbReference>
<dbReference type="Pfam" id="PF01764">
    <property type="entry name" value="Lipase_3"/>
    <property type="match status" value="1"/>
</dbReference>
<reference evidence="3" key="1">
    <citation type="submission" date="2021-01" db="EMBL/GenBank/DDBJ databases">
        <authorList>
            <person name="Corre E."/>
            <person name="Pelletier E."/>
            <person name="Niang G."/>
            <person name="Scheremetjew M."/>
            <person name="Finn R."/>
            <person name="Kale V."/>
            <person name="Holt S."/>
            <person name="Cochrane G."/>
            <person name="Meng A."/>
            <person name="Brown T."/>
            <person name="Cohen L."/>
        </authorList>
    </citation>
    <scope>NUCLEOTIDE SEQUENCE</scope>
    <source>
        <strain evidence="3">NY070348D</strain>
    </source>
</reference>
<keyword evidence="1" id="KW-0732">Signal</keyword>
<dbReference type="Gene3D" id="3.40.50.1820">
    <property type="entry name" value="alpha/beta hydrolase"/>
    <property type="match status" value="1"/>
</dbReference>
<name>A0A7S2WK96_9STRA</name>
<accession>A0A7S2WK96</accession>